<comment type="caution">
    <text evidence="1">The sequence shown here is derived from an EMBL/GenBank/DDBJ whole genome shotgun (WGS) entry which is preliminary data.</text>
</comment>
<name>A0ABP7VYN1_9ACTN</name>
<accession>A0ABP7VYN1</accession>
<reference evidence="2" key="1">
    <citation type="journal article" date="2019" name="Int. J. Syst. Evol. Microbiol.">
        <title>The Global Catalogue of Microorganisms (GCM) 10K type strain sequencing project: providing services to taxonomists for standard genome sequencing and annotation.</title>
        <authorList>
            <consortium name="The Broad Institute Genomics Platform"/>
            <consortium name="The Broad Institute Genome Sequencing Center for Infectious Disease"/>
            <person name="Wu L."/>
            <person name="Ma J."/>
        </authorList>
    </citation>
    <scope>NUCLEOTIDE SEQUENCE [LARGE SCALE GENOMIC DNA]</scope>
    <source>
        <strain evidence="2">JCM 16702</strain>
    </source>
</reference>
<organism evidence="1 2">
    <name type="scientific">Actinomadura miaoliensis</name>
    <dbReference type="NCBI Taxonomy" id="430685"/>
    <lineage>
        <taxon>Bacteria</taxon>
        <taxon>Bacillati</taxon>
        <taxon>Actinomycetota</taxon>
        <taxon>Actinomycetes</taxon>
        <taxon>Streptosporangiales</taxon>
        <taxon>Thermomonosporaceae</taxon>
        <taxon>Actinomadura</taxon>
    </lineage>
</organism>
<dbReference type="EMBL" id="BAAAZG010000023">
    <property type="protein sequence ID" value="GAA4077019.1"/>
    <property type="molecule type" value="Genomic_DNA"/>
</dbReference>
<evidence type="ECO:0000313" key="2">
    <source>
        <dbReference type="Proteomes" id="UP001500683"/>
    </source>
</evidence>
<evidence type="ECO:0000313" key="1">
    <source>
        <dbReference type="EMBL" id="GAA4077019.1"/>
    </source>
</evidence>
<proteinExistence type="predicted"/>
<dbReference type="Proteomes" id="UP001500683">
    <property type="component" value="Unassembled WGS sequence"/>
</dbReference>
<protein>
    <submittedName>
        <fullName evidence="1">Uncharacterized protein</fullName>
    </submittedName>
</protein>
<gene>
    <name evidence="1" type="ORF">GCM10022214_38300</name>
</gene>
<keyword evidence="2" id="KW-1185">Reference proteome</keyword>
<sequence>MLHATQVSPHELGRVVKVSYPHERGGQGDGALVGAGGLAIAGGDAAPLLEPFEAAFDDVMQPVDALVEDGRAACAPSFAQPVADLIGAFGDGGADRARAARRG</sequence>